<reference evidence="2" key="1">
    <citation type="journal article" date="2013" name="Mol. Plant Microbe Interact.">
        <title>Global aspects of pacC regulation of pathogenicity genes in Colletotrichum gloeosporioides as revealed by transcriptome analysis.</title>
        <authorList>
            <person name="Alkan N."/>
            <person name="Meng X."/>
            <person name="Friedlander G."/>
            <person name="Reuveni E."/>
            <person name="Sukno S."/>
            <person name="Sherman A."/>
            <person name="Thon M."/>
            <person name="Fluhr R."/>
            <person name="Prusky D."/>
        </authorList>
    </citation>
    <scope>NUCLEOTIDE SEQUENCE [LARGE SCALE GENOMIC DNA]</scope>
    <source>
        <strain evidence="2">Cg-14</strain>
    </source>
</reference>
<comment type="caution">
    <text evidence="1">The sequence shown here is derived from an EMBL/GenBank/DDBJ whole genome shotgun (WGS) entry which is preliminary data.</text>
</comment>
<protein>
    <submittedName>
        <fullName evidence="1">Uncharacterized protein</fullName>
    </submittedName>
</protein>
<evidence type="ECO:0000313" key="1">
    <source>
        <dbReference type="EMBL" id="EQB49743.1"/>
    </source>
</evidence>
<accession>T0K9L5</accession>
<name>T0K9L5_COLGC</name>
<dbReference type="HOGENOM" id="CLU_1916919_0_0_1"/>
<gene>
    <name evidence="1" type="ORF">CGLO_10895</name>
</gene>
<dbReference type="Proteomes" id="UP000015530">
    <property type="component" value="Unassembled WGS sequence"/>
</dbReference>
<organism evidence="1 2">
    <name type="scientific">Colletotrichum gloeosporioides (strain Cg-14)</name>
    <name type="common">Anthracnose fungus</name>
    <name type="synonym">Glomerella cingulata</name>
    <dbReference type="NCBI Taxonomy" id="1237896"/>
    <lineage>
        <taxon>Eukaryota</taxon>
        <taxon>Fungi</taxon>
        <taxon>Dikarya</taxon>
        <taxon>Ascomycota</taxon>
        <taxon>Pezizomycotina</taxon>
        <taxon>Sordariomycetes</taxon>
        <taxon>Hypocreomycetidae</taxon>
        <taxon>Glomerellales</taxon>
        <taxon>Glomerellaceae</taxon>
        <taxon>Colletotrichum</taxon>
        <taxon>Colletotrichum gloeosporioides species complex</taxon>
    </lineage>
</organism>
<dbReference type="OrthoDB" id="4851290at2759"/>
<dbReference type="EMBL" id="AMYD01002249">
    <property type="protein sequence ID" value="EQB49743.1"/>
    <property type="molecule type" value="Genomic_DNA"/>
</dbReference>
<sequence>MGTALSLVTHNEELDEAGEVAGGELAYEREESNVDIDSIISHDDDEFEAGDGDPSLGGCVEVSFQIEGRFLVMRIRLQALQVDIPAAQGVQTANAITTITATKDASAGTGGLESAARKPPSRLPRLRLADLL</sequence>
<dbReference type="AlphaFoldDB" id="T0K9L5"/>
<evidence type="ECO:0000313" key="2">
    <source>
        <dbReference type="Proteomes" id="UP000015530"/>
    </source>
</evidence>
<proteinExistence type="predicted"/>